<dbReference type="Pfam" id="PF10604">
    <property type="entry name" value="Polyketide_cyc2"/>
    <property type="match status" value="1"/>
</dbReference>
<dbReference type="Proteomes" id="UP000477750">
    <property type="component" value="Unassembled WGS sequence"/>
</dbReference>
<dbReference type="EMBL" id="WIAO01000001">
    <property type="protein sequence ID" value="MQM24144.1"/>
    <property type="molecule type" value="Genomic_DNA"/>
</dbReference>
<protein>
    <recommendedName>
        <fullName evidence="3">SRPBCC family protein</fullName>
    </recommendedName>
</protein>
<evidence type="ECO:0000313" key="1">
    <source>
        <dbReference type="EMBL" id="MQM24144.1"/>
    </source>
</evidence>
<dbReference type="InterPro" id="IPR023393">
    <property type="entry name" value="START-like_dom_sf"/>
</dbReference>
<name>A0A6L5G1X0_9ACTN</name>
<keyword evidence="2" id="KW-1185">Reference proteome</keyword>
<reference evidence="1 2" key="1">
    <citation type="submission" date="2019-10" db="EMBL/GenBank/DDBJ databases">
        <title>Glycomyces albidus sp. nov., a novel actinomycete isolated from rhizosphere soil of wheat (Triticum aestivum L.).</title>
        <authorList>
            <person name="Qian L."/>
        </authorList>
    </citation>
    <scope>NUCLEOTIDE SEQUENCE [LARGE SCALE GENOMIC DNA]</scope>
    <source>
        <strain evidence="1 2">NEAU-7082</strain>
    </source>
</reference>
<dbReference type="Gene3D" id="3.30.530.20">
    <property type="match status" value="1"/>
</dbReference>
<proteinExistence type="predicted"/>
<dbReference type="SUPFAM" id="SSF55961">
    <property type="entry name" value="Bet v1-like"/>
    <property type="match status" value="1"/>
</dbReference>
<evidence type="ECO:0008006" key="3">
    <source>
        <dbReference type="Google" id="ProtNLM"/>
    </source>
</evidence>
<gene>
    <name evidence="1" type="ORF">GFD30_00915</name>
</gene>
<accession>A0A6L5G1X0</accession>
<dbReference type="AlphaFoldDB" id="A0A6L5G1X0"/>
<sequence length="249" mass="26071">MPRELPHPADCRMLYGTMYGNERNTMGTIRILRWSEDGRRSVLALTPGAQPSAVEEPAPDGLTLPGAAGIAVLEDPDGWLAGGAPPLGPALYTGPGLDALLDAVADGLVDERAPTQAAGEILIDAEPEAVWSVLADVERWPTVRADIHSVEADEAARPGGAFTWSAGPNRITSIFGAVEPGRLLTYVSTSAGANFTHVYRTERTDEGQTRLSCRETLAGPVIAALIPSAALQAGVDSWLAGVKAVAEGR</sequence>
<organism evidence="1 2">
    <name type="scientific">Glycomyces albidus</name>
    <dbReference type="NCBI Taxonomy" id="2656774"/>
    <lineage>
        <taxon>Bacteria</taxon>
        <taxon>Bacillati</taxon>
        <taxon>Actinomycetota</taxon>
        <taxon>Actinomycetes</taxon>
        <taxon>Glycomycetales</taxon>
        <taxon>Glycomycetaceae</taxon>
        <taxon>Glycomyces</taxon>
    </lineage>
</organism>
<dbReference type="InterPro" id="IPR019587">
    <property type="entry name" value="Polyketide_cyclase/dehydratase"/>
</dbReference>
<comment type="caution">
    <text evidence="1">The sequence shown here is derived from an EMBL/GenBank/DDBJ whole genome shotgun (WGS) entry which is preliminary data.</text>
</comment>
<evidence type="ECO:0000313" key="2">
    <source>
        <dbReference type="Proteomes" id="UP000477750"/>
    </source>
</evidence>